<dbReference type="GO" id="GO:0000160">
    <property type="term" value="P:phosphorelay signal transduction system"/>
    <property type="evidence" value="ECO:0007669"/>
    <property type="project" value="UniProtKB-KW"/>
</dbReference>
<dbReference type="InterPro" id="IPR011990">
    <property type="entry name" value="TPR-like_helical_dom_sf"/>
</dbReference>
<dbReference type="InterPro" id="IPR019734">
    <property type="entry name" value="TPR_rpt"/>
</dbReference>
<dbReference type="Gene3D" id="1.25.40.10">
    <property type="entry name" value="Tetratricopeptide repeat domain"/>
    <property type="match status" value="2"/>
</dbReference>
<dbReference type="SUPFAM" id="SSF52540">
    <property type="entry name" value="P-loop containing nucleoside triphosphate hydrolases"/>
    <property type="match status" value="1"/>
</dbReference>
<evidence type="ECO:0000256" key="3">
    <source>
        <dbReference type="ARBA" id="ARBA00023015"/>
    </source>
</evidence>
<dbReference type="InterPro" id="IPR016032">
    <property type="entry name" value="Sig_transdc_resp-reg_C-effctor"/>
</dbReference>
<dbReference type="HOGENOM" id="CLU_004665_2_0_11"/>
<dbReference type="Proteomes" id="UP000000377">
    <property type="component" value="Chromosome"/>
</dbReference>
<dbReference type="PANTHER" id="PTHR35807:SF1">
    <property type="entry name" value="TRANSCRIPTIONAL REGULATOR REDD"/>
    <property type="match status" value="1"/>
</dbReference>
<evidence type="ECO:0000256" key="5">
    <source>
        <dbReference type="ARBA" id="ARBA00023163"/>
    </source>
</evidence>
<dbReference type="PROSITE" id="PS51755">
    <property type="entry name" value="OMPR_PHOB"/>
    <property type="match status" value="1"/>
</dbReference>
<evidence type="ECO:0000256" key="2">
    <source>
        <dbReference type="ARBA" id="ARBA00023012"/>
    </source>
</evidence>
<dbReference type="eggNOG" id="COG3629">
    <property type="taxonomic scope" value="Bacteria"/>
</dbReference>
<dbReference type="PANTHER" id="PTHR35807">
    <property type="entry name" value="TRANSCRIPTIONAL REGULATOR REDD-RELATED"/>
    <property type="match status" value="1"/>
</dbReference>
<dbReference type="GO" id="GO:0003677">
    <property type="term" value="F:DNA binding"/>
    <property type="evidence" value="ECO:0007669"/>
    <property type="project" value="UniProtKB-UniRule"/>
</dbReference>
<accession>D7CBZ3</accession>
<name>D7CBZ3_STRBB</name>
<evidence type="ECO:0000256" key="1">
    <source>
        <dbReference type="ARBA" id="ARBA00005820"/>
    </source>
</evidence>
<keyword evidence="4 6" id="KW-0238">DNA-binding</keyword>
<dbReference type="CDD" id="cd15831">
    <property type="entry name" value="BTAD"/>
    <property type="match status" value="1"/>
</dbReference>
<comment type="similarity">
    <text evidence="1">Belongs to the AfsR/DnrI/RedD regulatory family.</text>
</comment>
<feature type="region of interest" description="Disordered" evidence="7">
    <location>
        <begin position="227"/>
        <end position="253"/>
    </location>
</feature>
<organism evidence="9 10">
    <name type="scientific">Streptomyces bingchenggensis (strain BCW-1)</name>
    <dbReference type="NCBI Taxonomy" id="749414"/>
    <lineage>
        <taxon>Bacteria</taxon>
        <taxon>Bacillati</taxon>
        <taxon>Actinomycetota</taxon>
        <taxon>Actinomycetes</taxon>
        <taxon>Kitasatosporales</taxon>
        <taxon>Streptomycetaceae</taxon>
        <taxon>Streptomyces</taxon>
    </lineage>
</organism>
<dbReference type="AlphaFoldDB" id="D7CBZ3"/>
<dbReference type="STRING" id="749414.SBI_01367"/>
<proteinExistence type="inferred from homology"/>
<dbReference type="GO" id="GO:0043531">
    <property type="term" value="F:ADP binding"/>
    <property type="evidence" value="ECO:0007669"/>
    <property type="project" value="InterPro"/>
</dbReference>
<dbReference type="SMART" id="SM01043">
    <property type="entry name" value="BTAD"/>
    <property type="match status" value="1"/>
</dbReference>
<dbReference type="InterPro" id="IPR036388">
    <property type="entry name" value="WH-like_DNA-bd_sf"/>
</dbReference>
<keyword evidence="3" id="KW-0805">Transcription regulation</keyword>
<evidence type="ECO:0000313" key="10">
    <source>
        <dbReference type="Proteomes" id="UP000000377"/>
    </source>
</evidence>
<gene>
    <name evidence="9" type="ordered locus">SBI_01367</name>
</gene>
<dbReference type="SUPFAM" id="SSF48452">
    <property type="entry name" value="TPR-like"/>
    <property type="match status" value="2"/>
</dbReference>
<dbReference type="InterPro" id="IPR001867">
    <property type="entry name" value="OmpR/PhoB-type_DNA-bd"/>
</dbReference>
<evidence type="ECO:0000256" key="6">
    <source>
        <dbReference type="PROSITE-ProRule" id="PRU01091"/>
    </source>
</evidence>
<dbReference type="SMART" id="SM00028">
    <property type="entry name" value="TPR"/>
    <property type="match status" value="5"/>
</dbReference>
<sequence>MPVSAPKLRVVLATLLLRANQDVSLRELADTVWGSEGPARPRAALRVFLMRVRQLFGADFIRTRPDGYRLEIADEAVDLHRFHSLVDQGRSLSAEGELARAEALFDAAMGLWRAEPLADVPSEALQLEATRLQELRLRTEHLRFEVKLRRGLHHDVIGPLRELTAENPLREDLWAHLLLALYRAHRQAEALAAYQEIRRNLANELDVLPGRALRELHQSILVGDPAVAPPHASSAKTAASVSEPPRAGSQLPPAIRNFVGRRAETERIVALLRSEGEVPVVTVSGPPGVGKTALAVRLAHRMRTAFPDGRFYVDLHTHSMARPPSTPMVLARLLRALGHSAEHLPMDQDELVAAYRTALRGKRVLITADNAASASQVRPLIPSEPGCALLVTSRNELTALTVRDGARGVRLDMLTEQESVSLLGAILGEDVTARQPEATARLAGLCGHLPLALRIAASNLAGSHRPDIGAYIQRFPEGRRVQALAMDDDQHIAVSRAFDLSYVALPSEASALFRLLALFPGADITGEATAVLADIAPSEAAKALEQLAAANLVQRLPGDRYQLHDLLSEYAAERARTEDADGYRAEARDRLFDWYLRGAKGAAAVLYPEFVAATRSEAESAVGPAAPQERSQALHWLETERANLVAVIEFCAEQGPGPMAWRLTEAMGWYLGISGHHSEYVAAARAGLRAARSAGDPAAESAMVGCLVWEYRNLGDLDTALRCLTEVLESGGPDSSTRPLLTVWHGSVRLELGHLERARACFAEIADLVSGQTAPSFLSVAASLGLGAVDFWSGRCEQALPRMEEALAAASRAGAPVERVECLMVLGRCLLEMGETERAAGLLRTAAEESSALHNGYHQADVFAHLAMALAELGDLDAASEAAHRARLRSRELHNRCITATVWQALGAVHRAQGEGGKAATAYRHALAATTQGTVHPYRMCESLLGLARAHAALGQAHEAAGHARRALATAREYGFGSLEARARHLLMDGEPAARRASAHLPPG</sequence>
<dbReference type="eggNOG" id="COG3903">
    <property type="taxonomic scope" value="Bacteria"/>
</dbReference>
<keyword evidence="10" id="KW-1185">Reference proteome</keyword>
<dbReference type="GO" id="GO:0006355">
    <property type="term" value="P:regulation of DNA-templated transcription"/>
    <property type="evidence" value="ECO:0007669"/>
    <property type="project" value="InterPro"/>
</dbReference>
<dbReference type="InterPro" id="IPR027417">
    <property type="entry name" value="P-loop_NTPase"/>
</dbReference>
<dbReference type="SUPFAM" id="SSF46894">
    <property type="entry name" value="C-terminal effector domain of the bipartite response regulators"/>
    <property type="match status" value="1"/>
</dbReference>
<dbReference type="InterPro" id="IPR051677">
    <property type="entry name" value="AfsR-DnrI-RedD_regulator"/>
</dbReference>
<evidence type="ECO:0000256" key="4">
    <source>
        <dbReference type="ARBA" id="ARBA00023125"/>
    </source>
</evidence>
<dbReference type="Pfam" id="PF00931">
    <property type="entry name" value="NB-ARC"/>
    <property type="match status" value="1"/>
</dbReference>
<dbReference type="Gene3D" id="1.10.10.10">
    <property type="entry name" value="Winged helix-like DNA-binding domain superfamily/Winged helix DNA-binding domain"/>
    <property type="match status" value="2"/>
</dbReference>
<dbReference type="Gene3D" id="3.40.50.300">
    <property type="entry name" value="P-loop containing nucleotide triphosphate hydrolases"/>
    <property type="match status" value="1"/>
</dbReference>
<feature type="domain" description="OmpR/PhoB-type" evidence="8">
    <location>
        <begin position="1"/>
        <end position="72"/>
    </location>
</feature>
<keyword evidence="2" id="KW-0902">Two-component regulatory system</keyword>
<dbReference type="KEGG" id="sbh:SBI_01367"/>
<evidence type="ECO:0000256" key="7">
    <source>
        <dbReference type="SAM" id="MobiDB-lite"/>
    </source>
</evidence>
<dbReference type="InterPro" id="IPR005158">
    <property type="entry name" value="BTAD"/>
</dbReference>
<dbReference type="PATRIC" id="fig|749414.3.peg.1403"/>
<dbReference type="PRINTS" id="PR00364">
    <property type="entry name" value="DISEASERSIST"/>
</dbReference>
<dbReference type="InterPro" id="IPR002182">
    <property type="entry name" value="NB-ARC"/>
</dbReference>
<protein>
    <submittedName>
        <fullName evidence="9">Transcriptional regulator, SARP family protein</fullName>
    </submittedName>
</protein>
<dbReference type="Pfam" id="PF13424">
    <property type="entry name" value="TPR_12"/>
    <property type="match status" value="1"/>
</dbReference>
<evidence type="ECO:0000313" key="9">
    <source>
        <dbReference type="EMBL" id="ADI04488.1"/>
    </source>
</evidence>
<reference evidence="9 10" key="1">
    <citation type="journal article" date="2010" name="J. Bacteriol.">
        <title>Genome sequence of the milbemycin-producing bacterium Streptomyces bingchenggensis.</title>
        <authorList>
            <person name="Wang X.J."/>
            <person name="Yan Y.J."/>
            <person name="Zhang B."/>
            <person name="An J."/>
            <person name="Wang J.J."/>
            <person name="Tian J."/>
            <person name="Jiang L."/>
            <person name="Chen Y.H."/>
            <person name="Huang S.X."/>
            <person name="Yin M."/>
            <person name="Zhang J."/>
            <person name="Gao A.L."/>
            <person name="Liu C.X."/>
            <person name="Zhu Z.X."/>
            <person name="Xiang W.S."/>
        </authorList>
    </citation>
    <scope>NUCLEOTIDE SEQUENCE [LARGE SCALE GENOMIC DNA]</scope>
    <source>
        <strain evidence="9 10">BCW-1</strain>
    </source>
</reference>
<keyword evidence="5" id="KW-0804">Transcription</keyword>
<dbReference type="RefSeq" id="WP_014173967.1">
    <property type="nucleotide sequence ID" value="NC_016582.1"/>
</dbReference>
<evidence type="ECO:0000259" key="8">
    <source>
        <dbReference type="PROSITE" id="PS51755"/>
    </source>
</evidence>
<dbReference type="Pfam" id="PF03704">
    <property type="entry name" value="BTAD"/>
    <property type="match status" value="1"/>
</dbReference>
<feature type="DNA-binding region" description="OmpR/PhoB-type" evidence="6">
    <location>
        <begin position="1"/>
        <end position="72"/>
    </location>
</feature>
<dbReference type="EMBL" id="CP002047">
    <property type="protein sequence ID" value="ADI04488.1"/>
    <property type="molecule type" value="Genomic_DNA"/>
</dbReference>